<reference evidence="9" key="1">
    <citation type="submission" date="2016-10" db="EMBL/GenBank/DDBJ databases">
        <authorList>
            <person name="Varghese N."/>
            <person name="Submissions S."/>
        </authorList>
    </citation>
    <scope>NUCLEOTIDE SEQUENCE [LARGE SCALE GENOMIC DNA]</scope>
    <source>
        <strain evidence="9">DSM 18579</strain>
    </source>
</reference>
<feature type="transmembrane region" description="Helical" evidence="7">
    <location>
        <begin position="395"/>
        <end position="416"/>
    </location>
</feature>
<evidence type="ECO:0000313" key="8">
    <source>
        <dbReference type="EMBL" id="SET22683.1"/>
    </source>
</evidence>
<feature type="transmembrane region" description="Helical" evidence="7">
    <location>
        <begin position="286"/>
        <end position="310"/>
    </location>
</feature>
<feature type="transmembrane region" description="Helical" evidence="7">
    <location>
        <begin position="61"/>
        <end position="83"/>
    </location>
</feature>
<dbReference type="GO" id="GO:0005886">
    <property type="term" value="C:plasma membrane"/>
    <property type="evidence" value="ECO:0007669"/>
    <property type="project" value="UniProtKB-SubCell"/>
</dbReference>
<feature type="transmembrane region" description="Helical" evidence="7">
    <location>
        <begin position="428"/>
        <end position="448"/>
    </location>
</feature>
<feature type="transmembrane region" description="Helical" evidence="7">
    <location>
        <begin position="103"/>
        <end position="121"/>
    </location>
</feature>
<gene>
    <name evidence="8" type="ORF">SAMN02583745_01717</name>
</gene>
<protein>
    <submittedName>
        <fullName evidence="8">Putative efflux protein, MATE family</fullName>
    </submittedName>
</protein>
<dbReference type="PIRSF" id="PIRSF006603">
    <property type="entry name" value="DinF"/>
    <property type="match status" value="1"/>
</dbReference>
<dbReference type="GO" id="GO:0042910">
    <property type="term" value="F:xenobiotic transmembrane transporter activity"/>
    <property type="evidence" value="ECO:0007669"/>
    <property type="project" value="InterPro"/>
</dbReference>
<evidence type="ECO:0000256" key="7">
    <source>
        <dbReference type="SAM" id="Phobius"/>
    </source>
</evidence>
<keyword evidence="9" id="KW-1185">Reference proteome</keyword>
<feature type="transmembrane region" description="Helical" evidence="7">
    <location>
        <begin position="245"/>
        <end position="266"/>
    </location>
</feature>
<dbReference type="GO" id="GO:0015297">
    <property type="term" value="F:antiporter activity"/>
    <property type="evidence" value="ECO:0007669"/>
    <property type="project" value="InterPro"/>
</dbReference>
<feature type="transmembrane region" description="Helical" evidence="7">
    <location>
        <begin position="173"/>
        <end position="195"/>
    </location>
</feature>
<dbReference type="Proteomes" id="UP000242642">
    <property type="component" value="Unassembled WGS sequence"/>
</dbReference>
<accession>A0A1I0CSW6</accession>
<feature type="transmembrane region" description="Helical" evidence="7">
    <location>
        <begin position="20"/>
        <end position="41"/>
    </location>
</feature>
<evidence type="ECO:0000256" key="1">
    <source>
        <dbReference type="ARBA" id="ARBA00004429"/>
    </source>
</evidence>
<organism evidence="8 9">
    <name type="scientific">Thorsellia anophelis DSM 18579</name>
    <dbReference type="NCBI Taxonomy" id="1123402"/>
    <lineage>
        <taxon>Bacteria</taxon>
        <taxon>Pseudomonadati</taxon>
        <taxon>Pseudomonadota</taxon>
        <taxon>Gammaproteobacteria</taxon>
        <taxon>Enterobacterales</taxon>
        <taxon>Thorselliaceae</taxon>
        <taxon>Thorsellia</taxon>
    </lineage>
</organism>
<dbReference type="InterPro" id="IPR048279">
    <property type="entry name" value="MdtK-like"/>
</dbReference>
<dbReference type="AlphaFoldDB" id="A0A1I0CSW6"/>
<evidence type="ECO:0000256" key="6">
    <source>
        <dbReference type="ARBA" id="ARBA00023136"/>
    </source>
</evidence>
<comment type="subcellular location">
    <subcellularLocation>
        <location evidence="1">Cell inner membrane</location>
        <topology evidence="1">Multi-pass membrane protein</topology>
    </subcellularLocation>
</comment>
<dbReference type="Pfam" id="PF01554">
    <property type="entry name" value="MatE"/>
    <property type="match status" value="2"/>
</dbReference>
<name>A0A1I0CSW6_9GAMM</name>
<dbReference type="PANTHER" id="PTHR43549">
    <property type="entry name" value="MULTIDRUG RESISTANCE PROTEIN YPNP-RELATED"/>
    <property type="match status" value="1"/>
</dbReference>
<keyword evidence="2" id="KW-0813">Transport</keyword>
<feature type="transmembrane region" description="Helical" evidence="7">
    <location>
        <begin position="201"/>
        <end position="224"/>
    </location>
</feature>
<sequence>MPTPQHQSTNIIKLRLPFKLFLLFLLPMLVSNFLQGLSGTLNNIFVSKLIGDEAFASTSVFFPVIFLMISIVIGLGAGGSILVGQAWGAGDSTKVKSITGTTLTVNFIIGILFALIGFLILDVLLEMLKTPENIIDQTRQYAYIMLLNIPCIFIFICFTSLLRGAGDSMTPLLALIVSTVLGAFLTPMFILGLFGIPKLGIISPALALLCSNLITMALLIVYLNKIGHTLAFNKQFFKYLRPNMQLIKLVLKISIPMTVQMITIALSELLIIRFINEYGSDATTSYGALIQIIGYVQFPAISIAITVSILGAQAIGRGNLALLTKIMQTGLWVNLLLTGGLILLITLFSSTIIKLFIADEQTILMTQYLLNISLWGMIIFGFARVFSAIMQASGVVFIPTLITILSILLILLPAAWILSPLIGLQGIWIAYPITFIVLLGLQFSYYWFVWRHKTIKRLV</sequence>
<keyword evidence="6 7" id="KW-0472">Membrane</keyword>
<dbReference type="EMBL" id="FOHV01000012">
    <property type="protein sequence ID" value="SET22683.1"/>
    <property type="molecule type" value="Genomic_DNA"/>
</dbReference>
<dbReference type="PANTHER" id="PTHR43549:SF3">
    <property type="entry name" value="MULTIDRUG RESISTANCE PROTEIN YPNP-RELATED"/>
    <property type="match status" value="1"/>
</dbReference>
<dbReference type="InterPro" id="IPR052031">
    <property type="entry name" value="Membrane_Transporter-Flippase"/>
</dbReference>
<dbReference type="STRING" id="1123402.SAMN02583745_01717"/>
<evidence type="ECO:0000313" key="9">
    <source>
        <dbReference type="Proteomes" id="UP000242642"/>
    </source>
</evidence>
<keyword evidence="4 7" id="KW-0812">Transmembrane</keyword>
<evidence type="ECO:0000256" key="3">
    <source>
        <dbReference type="ARBA" id="ARBA00022475"/>
    </source>
</evidence>
<keyword evidence="3" id="KW-1003">Cell membrane</keyword>
<dbReference type="InterPro" id="IPR002528">
    <property type="entry name" value="MATE_fam"/>
</dbReference>
<evidence type="ECO:0000256" key="5">
    <source>
        <dbReference type="ARBA" id="ARBA00022989"/>
    </source>
</evidence>
<evidence type="ECO:0000256" key="2">
    <source>
        <dbReference type="ARBA" id="ARBA00022448"/>
    </source>
</evidence>
<feature type="transmembrane region" description="Helical" evidence="7">
    <location>
        <begin position="363"/>
        <end position="383"/>
    </location>
</feature>
<proteinExistence type="predicted"/>
<keyword evidence="5 7" id="KW-1133">Transmembrane helix</keyword>
<dbReference type="RefSeq" id="WP_218139494.1">
    <property type="nucleotide sequence ID" value="NZ_FOHV01000012.1"/>
</dbReference>
<dbReference type="NCBIfam" id="TIGR00797">
    <property type="entry name" value="matE"/>
    <property type="match status" value="1"/>
</dbReference>
<evidence type="ECO:0000256" key="4">
    <source>
        <dbReference type="ARBA" id="ARBA00022692"/>
    </source>
</evidence>
<feature type="transmembrane region" description="Helical" evidence="7">
    <location>
        <begin position="141"/>
        <end position="161"/>
    </location>
</feature>
<feature type="transmembrane region" description="Helical" evidence="7">
    <location>
        <begin position="331"/>
        <end position="357"/>
    </location>
</feature>